<feature type="chain" id="PRO_5038690776" description="Lipoprotein" evidence="2">
    <location>
        <begin position="20"/>
        <end position="199"/>
    </location>
</feature>
<name>A0A940RYD6_9ACTN</name>
<gene>
    <name evidence="3" type="ORF">JFN87_13755</name>
</gene>
<dbReference type="EMBL" id="JAGIQL010000045">
    <property type="protein sequence ID" value="MBP0458559.1"/>
    <property type="molecule type" value="Genomic_DNA"/>
</dbReference>
<feature type="signal peptide" evidence="2">
    <location>
        <begin position="1"/>
        <end position="19"/>
    </location>
</feature>
<feature type="region of interest" description="Disordered" evidence="1">
    <location>
        <begin position="25"/>
        <end position="55"/>
    </location>
</feature>
<comment type="caution">
    <text evidence="3">The sequence shown here is derived from an EMBL/GenBank/DDBJ whole genome shotgun (WGS) entry which is preliminary data.</text>
</comment>
<evidence type="ECO:0000256" key="2">
    <source>
        <dbReference type="SAM" id="SignalP"/>
    </source>
</evidence>
<evidence type="ECO:0000313" key="4">
    <source>
        <dbReference type="Proteomes" id="UP000670475"/>
    </source>
</evidence>
<dbReference type="Proteomes" id="UP000670475">
    <property type="component" value="Unassembled WGS sequence"/>
</dbReference>
<dbReference type="RefSeq" id="WP_209340314.1">
    <property type="nucleotide sequence ID" value="NZ_JAGIQL010000045.1"/>
</dbReference>
<protein>
    <recommendedName>
        <fullName evidence="5">Lipoprotein</fullName>
    </recommendedName>
</protein>
<evidence type="ECO:0000256" key="1">
    <source>
        <dbReference type="SAM" id="MobiDB-lite"/>
    </source>
</evidence>
<evidence type="ECO:0000313" key="3">
    <source>
        <dbReference type="EMBL" id="MBP0458559.1"/>
    </source>
</evidence>
<proteinExistence type="predicted"/>
<keyword evidence="2" id="KW-0732">Signal</keyword>
<evidence type="ECO:0008006" key="5">
    <source>
        <dbReference type="Google" id="ProtNLM"/>
    </source>
</evidence>
<feature type="compositionally biased region" description="Low complexity" evidence="1">
    <location>
        <begin position="25"/>
        <end position="43"/>
    </location>
</feature>
<accession>A0A940RYD6</accession>
<keyword evidence="4" id="KW-1185">Reference proteome</keyword>
<dbReference type="AlphaFoldDB" id="A0A940RYD6"/>
<dbReference type="PROSITE" id="PS51257">
    <property type="entry name" value="PROKAR_LIPOPROTEIN"/>
    <property type="match status" value="1"/>
</dbReference>
<organism evidence="3 4">
    <name type="scientific">Streptomyces montanisoli</name>
    <dbReference type="NCBI Taxonomy" id="2798581"/>
    <lineage>
        <taxon>Bacteria</taxon>
        <taxon>Bacillati</taxon>
        <taxon>Actinomycetota</taxon>
        <taxon>Actinomycetes</taxon>
        <taxon>Kitasatosporales</taxon>
        <taxon>Streptomycetaceae</taxon>
        <taxon>Streptomyces</taxon>
    </lineage>
</organism>
<reference evidence="3" key="1">
    <citation type="submission" date="2021-03" db="EMBL/GenBank/DDBJ databases">
        <title>Whole genome sequence of Streptomyces bomunensis MMS17-BM035.</title>
        <authorList>
            <person name="Lee J.H."/>
        </authorList>
    </citation>
    <scope>NUCLEOTIDE SEQUENCE</scope>
    <source>
        <strain evidence="3">MMS17-BM035</strain>
    </source>
</reference>
<sequence>MRTHLLTTAAALLAGGLLAGCGASSGASSGASHDAGGSPGPSAESNPAGDIPDNQAYVSFTPDKGTFTVKVPEGWTRKNQGSGTTFADKLNHIAISASSSTAPDPASVKATVVPKLRKQVPHFTKSDVKTVSRHAGKVVLLTYQGDSAPDPVTGKTVTDAFERYAFFRNGHQVDITLSGPVHADNVDPWRIVTDSFSWK</sequence>